<feature type="binding site" evidence="1">
    <location>
        <position position="324"/>
    </location>
    <ligand>
        <name>Mg(2+)</name>
        <dbReference type="ChEBI" id="CHEBI:18420"/>
        <label>1</label>
    </ligand>
</feature>
<evidence type="ECO:0000313" key="3">
    <source>
        <dbReference type="EMBL" id="CEL56267.1"/>
    </source>
</evidence>
<organism evidence="3 4">
    <name type="scientific">Thanatephorus cucumeris (strain AG1-IB / isolate 7/3/14)</name>
    <name type="common">Lettuce bottom rot fungus</name>
    <name type="synonym">Rhizoctonia solani</name>
    <dbReference type="NCBI Taxonomy" id="1108050"/>
    <lineage>
        <taxon>Eukaryota</taxon>
        <taxon>Fungi</taxon>
        <taxon>Dikarya</taxon>
        <taxon>Basidiomycota</taxon>
        <taxon>Agaricomycotina</taxon>
        <taxon>Agaricomycetes</taxon>
        <taxon>Cantharellales</taxon>
        <taxon>Ceratobasidiaceae</taxon>
        <taxon>Rhizoctonia</taxon>
        <taxon>Rhizoctonia solani AG-1</taxon>
    </lineage>
</organism>
<dbReference type="PANTHER" id="PTHR16222">
    <property type="entry name" value="ADP-RIBOSYLGLYCOHYDROLASE"/>
    <property type="match status" value="1"/>
</dbReference>
<feature type="compositionally biased region" description="Basic and acidic residues" evidence="2">
    <location>
        <begin position="430"/>
        <end position="440"/>
    </location>
</feature>
<comment type="cofactor">
    <cofactor evidence="1">
        <name>Mg(2+)</name>
        <dbReference type="ChEBI" id="CHEBI:18420"/>
    </cofactor>
    <text evidence="1">Binds 2 magnesium ions per subunit.</text>
</comment>
<dbReference type="Proteomes" id="UP000059188">
    <property type="component" value="Unassembled WGS sequence"/>
</dbReference>
<dbReference type="InterPro" id="IPR036705">
    <property type="entry name" value="Ribosyl_crysJ1_sf"/>
</dbReference>
<feature type="binding site" evidence="1">
    <location>
        <position position="326"/>
    </location>
    <ligand>
        <name>Mg(2+)</name>
        <dbReference type="ChEBI" id="CHEBI:18420"/>
        <label>1</label>
    </ligand>
</feature>
<dbReference type="InterPro" id="IPR050792">
    <property type="entry name" value="ADP-ribosylglycohydrolase"/>
</dbReference>
<dbReference type="Pfam" id="PF03747">
    <property type="entry name" value="ADP_ribosyl_GH"/>
    <property type="match status" value="1"/>
</dbReference>
<dbReference type="SUPFAM" id="SSF101478">
    <property type="entry name" value="ADP-ribosylglycohydrolase"/>
    <property type="match status" value="1"/>
</dbReference>
<feature type="binding site" evidence="1">
    <location>
        <position position="327"/>
    </location>
    <ligand>
        <name>Mg(2+)</name>
        <dbReference type="ChEBI" id="CHEBI:18420"/>
        <label>1</label>
    </ligand>
</feature>
<evidence type="ECO:0000313" key="4">
    <source>
        <dbReference type="Proteomes" id="UP000059188"/>
    </source>
</evidence>
<keyword evidence="4" id="KW-1185">Reference proteome</keyword>
<evidence type="ECO:0008006" key="5">
    <source>
        <dbReference type="Google" id="ProtNLM"/>
    </source>
</evidence>
<dbReference type="Gene3D" id="1.10.4080.10">
    <property type="entry name" value="ADP-ribosylation/Crystallin J1"/>
    <property type="match status" value="1"/>
</dbReference>
<dbReference type="OrthoDB" id="2021138at2759"/>
<feature type="binding site" evidence="1">
    <location>
        <position position="74"/>
    </location>
    <ligand>
        <name>Mg(2+)</name>
        <dbReference type="ChEBI" id="CHEBI:18420"/>
        <label>1</label>
    </ligand>
</feature>
<sequence length="440" mass="47828">MSTQSKMIGVALGGALGDAIGLFTEFLSRSHAIELYGPSPSFSLQSPLPEPRPRPLVGIKPDRHRSMFEPSGWTDDTDHSILILLSFLASNGTRVDPQDFALRLKFWVANGLRCLDRLPLGLGRTVGNVVRDNEFEKDPVGTAVKYWEGTNRYVAANGALMRTAIIGAVIFQDANGTSGIDRAMDAALQLAATTHPDPRCLVSCTIITGLVAAMMRNEINSLQDFDRIVQQGINFVQSYKDHPSGPDAYIPERLGEDQLTDLHRHVYAKNLEELELDNRQQIGYTLKCLGAGTWALREVLSTPESNRSRIFERCITEITMQAGDADTNATVAGSLLGAYLTDTGLPGHWVQHLRDGAWLAQKTKCAGSLLGFGGTYDPTNDPDVLIDGGKGAFTPEELNRRYDELMCEVGRRVNDGLPLPGSRGPSGKGGKGEKDGCIVC</sequence>
<reference evidence="3 4" key="1">
    <citation type="submission" date="2014-11" db="EMBL/GenBank/DDBJ databases">
        <authorList>
            <person name="Wibberg Daniel"/>
        </authorList>
    </citation>
    <scope>NUCLEOTIDE SEQUENCE [LARGE SCALE GENOMIC DNA]</scope>
    <source>
        <strain evidence="3">Rhizoctonia solani AG1-IB 7/3/14</strain>
    </source>
</reference>
<evidence type="ECO:0000256" key="2">
    <source>
        <dbReference type="SAM" id="MobiDB-lite"/>
    </source>
</evidence>
<gene>
    <name evidence="3" type="ORF">RSOLAG1IB_07683</name>
</gene>
<proteinExistence type="predicted"/>
<protein>
    <recommendedName>
        <fullName evidence="5">ADP-ribosylglycohydrolase</fullName>
    </recommendedName>
</protein>
<dbReference type="STRING" id="1108050.A0A0B7FJC5"/>
<feature type="binding site" evidence="1">
    <location>
        <position position="75"/>
    </location>
    <ligand>
        <name>Mg(2+)</name>
        <dbReference type="ChEBI" id="CHEBI:18420"/>
        <label>1</label>
    </ligand>
</feature>
<name>A0A0B7FJC5_THACB</name>
<dbReference type="PANTHER" id="PTHR16222:SF28">
    <property type="entry name" value="ADP-RIBOSYLGLYCOHYDROLASE"/>
    <property type="match status" value="1"/>
</dbReference>
<feature type="region of interest" description="Disordered" evidence="2">
    <location>
        <begin position="416"/>
        <end position="440"/>
    </location>
</feature>
<accession>A0A0B7FJC5</accession>
<evidence type="ECO:0000256" key="1">
    <source>
        <dbReference type="PIRSR" id="PIRSR605502-1"/>
    </source>
</evidence>
<dbReference type="GO" id="GO:0046872">
    <property type="term" value="F:metal ion binding"/>
    <property type="evidence" value="ECO:0007669"/>
    <property type="project" value="UniProtKB-KW"/>
</dbReference>
<dbReference type="EMBL" id="LN679120">
    <property type="protein sequence ID" value="CEL56267.1"/>
    <property type="molecule type" value="Genomic_DNA"/>
</dbReference>
<dbReference type="InterPro" id="IPR005502">
    <property type="entry name" value="Ribosyl_crysJ1"/>
</dbReference>
<feature type="binding site" evidence="1">
    <location>
        <position position="76"/>
    </location>
    <ligand>
        <name>Mg(2+)</name>
        <dbReference type="ChEBI" id="CHEBI:18420"/>
        <label>1</label>
    </ligand>
</feature>
<keyword evidence="1" id="KW-0479">Metal-binding</keyword>
<dbReference type="AlphaFoldDB" id="A0A0B7FJC5"/>
<keyword evidence="1" id="KW-0460">Magnesium</keyword>